<dbReference type="AlphaFoldDB" id="A0A1X7VFT6"/>
<proteinExistence type="predicted"/>
<name>A0A1X7VFT6_AMPQE</name>
<organism evidence="1">
    <name type="scientific">Amphimedon queenslandica</name>
    <name type="common">Sponge</name>
    <dbReference type="NCBI Taxonomy" id="400682"/>
    <lineage>
        <taxon>Eukaryota</taxon>
        <taxon>Metazoa</taxon>
        <taxon>Porifera</taxon>
        <taxon>Demospongiae</taxon>
        <taxon>Heteroscleromorpha</taxon>
        <taxon>Haplosclerida</taxon>
        <taxon>Niphatidae</taxon>
        <taxon>Amphimedon</taxon>
    </lineage>
</organism>
<dbReference type="EnsemblMetazoa" id="Aqu2.1.39155_001">
    <property type="protein sequence ID" value="Aqu2.1.39155_001"/>
    <property type="gene ID" value="Aqu2.1.39155"/>
</dbReference>
<dbReference type="InParanoid" id="A0A1X7VFT6"/>
<sequence>PKVDIKCQTSNCKHCPQYSCSIKYDIKGYMDGINNLYLCTIRWYTI</sequence>
<evidence type="ECO:0000313" key="1">
    <source>
        <dbReference type="EnsemblMetazoa" id="Aqu2.1.39155_001"/>
    </source>
</evidence>
<reference evidence="1" key="1">
    <citation type="submission" date="2017-05" db="UniProtKB">
        <authorList>
            <consortium name="EnsemblMetazoa"/>
        </authorList>
    </citation>
    <scope>IDENTIFICATION</scope>
</reference>
<protein>
    <submittedName>
        <fullName evidence="1">Uncharacterized protein</fullName>
    </submittedName>
</protein>
<accession>A0A1X7VFT6</accession>